<dbReference type="AlphaFoldDB" id="D7CVJ7"/>
<comment type="similarity">
    <text evidence="2">Belongs to the HAD-like hydrolase superfamily. CbbY/CbbZ/Gph/YieH family.</text>
</comment>
<dbReference type="GO" id="GO:0046872">
    <property type="term" value="F:metal ion binding"/>
    <property type="evidence" value="ECO:0007669"/>
    <property type="project" value="UniProtKB-KW"/>
</dbReference>
<accession>D7CVJ7</accession>
<dbReference type="SFLD" id="SFLDG01129">
    <property type="entry name" value="C1.5:_HAD__Beta-PGM__Phosphata"/>
    <property type="match status" value="1"/>
</dbReference>
<dbReference type="HOGENOM" id="CLU_045011_13_4_0"/>
<proteinExistence type="inferred from homology"/>
<dbReference type="InterPro" id="IPR041492">
    <property type="entry name" value="HAD_2"/>
</dbReference>
<reference evidence="6 7" key="2">
    <citation type="journal article" date="2011" name="Stand. Genomic Sci.">
        <title>Complete genome sequence of Truepera radiovictrix type strain (RQ-24).</title>
        <authorList>
            <person name="Ivanova N."/>
            <person name="Rohde C."/>
            <person name="Munk C."/>
            <person name="Nolan M."/>
            <person name="Lucas S."/>
            <person name="Del Rio T.G."/>
            <person name="Tice H."/>
            <person name="Deshpande S."/>
            <person name="Cheng J.F."/>
            <person name="Tapia R."/>
            <person name="Han C."/>
            <person name="Goodwin L."/>
            <person name="Pitluck S."/>
            <person name="Liolios K."/>
            <person name="Mavromatis K."/>
            <person name="Mikhailova N."/>
            <person name="Pati A."/>
            <person name="Chen A."/>
            <person name="Palaniappan K."/>
            <person name="Land M."/>
            <person name="Hauser L."/>
            <person name="Chang Y.J."/>
            <person name="Jeffries C.D."/>
            <person name="Brambilla E."/>
            <person name="Rohde M."/>
            <person name="Goker M."/>
            <person name="Tindall B.J."/>
            <person name="Woyke T."/>
            <person name="Bristow J."/>
            <person name="Eisen J.A."/>
            <person name="Markowitz V."/>
            <person name="Hugenholtz P."/>
            <person name="Kyrpides N.C."/>
            <person name="Klenk H.P."/>
            <person name="Lapidus A."/>
        </authorList>
    </citation>
    <scope>NUCLEOTIDE SEQUENCE [LARGE SCALE GENOMIC DNA]</scope>
    <source>
        <strain evidence="7">DSM 17093 / CIP 108686 / LMG 22925 / RQ-24</strain>
    </source>
</reference>
<dbReference type="STRING" id="649638.Trad_1098"/>
<evidence type="ECO:0000313" key="6">
    <source>
        <dbReference type="EMBL" id="ADI14225.1"/>
    </source>
</evidence>
<evidence type="ECO:0000256" key="5">
    <source>
        <dbReference type="ARBA" id="ARBA00023277"/>
    </source>
</evidence>
<dbReference type="KEGG" id="tra:Trad_1098"/>
<dbReference type="NCBIfam" id="TIGR01509">
    <property type="entry name" value="HAD-SF-IA-v3"/>
    <property type="match status" value="1"/>
</dbReference>
<dbReference type="GO" id="GO:0016787">
    <property type="term" value="F:hydrolase activity"/>
    <property type="evidence" value="ECO:0007669"/>
    <property type="project" value="UniProtKB-KW"/>
</dbReference>
<keyword evidence="7" id="KW-1185">Reference proteome</keyword>
<keyword evidence="6" id="KW-0378">Hydrolase</keyword>
<evidence type="ECO:0000256" key="1">
    <source>
        <dbReference type="ARBA" id="ARBA00001946"/>
    </source>
</evidence>
<dbReference type="PANTHER" id="PTHR46193">
    <property type="entry name" value="6-PHOSPHOGLUCONATE PHOSPHATASE"/>
    <property type="match status" value="1"/>
</dbReference>
<dbReference type="PANTHER" id="PTHR46193:SF18">
    <property type="entry name" value="HEXITOL PHOSPHATASE B"/>
    <property type="match status" value="1"/>
</dbReference>
<keyword evidence="3" id="KW-0479">Metal-binding</keyword>
<comment type="cofactor">
    <cofactor evidence="1">
        <name>Mg(2+)</name>
        <dbReference type="ChEBI" id="CHEBI:18420"/>
    </cofactor>
</comment>
<dbReference type="SFLD" id="SFLDG01135">
    <property type="entry name" value="C1.5.6:_HAD__Beta-PGM__Phospha"/>
    <property type="match status" value="1"/>
</dbReference>
<dbReference type="InterPro" id="IPR023198">
    <property type="entry name" value="PGP-like_dom2"/>
</dbReference>
<dbReference type="Pfam" id="PF13419">
    <property type="entry name" value="HAD_2"/>
    <property type="match status" value="1"/>
</dbReference>
<organism evidence="6 7">
    <name type="scientific">Truepera radiovictrix (strain DSM 17093 / CIP 108686 / LMG 22925 / RQ-24)</name>
    <dbReference type="NCBI Taxonomy" id="649638"/>
    <lineage>
        <taxon>Bacteria</taxon>
        <taxon>Thermotogati</taxon>
        <taxon>Deinococcota</taxon>
        <taxon>Deinococci</taxon>
        <taxon>Trueperales</taxon>
        <taxon>Trueperaceae</taxon>
        <taxon>Truepera</taxon>
    </lineage>
</organism>
<keyword evidence="5" id="KW-0119">Carbohydrate metabolism</keyword>
<gene>
    <name evidence="6" type="ordered locus">Trad_1098</name>
</gene>
<dbReference type="InterPro" id="IPR006439">
    <property type="entry name" value="HAD-SF_hydro_IA"/>
</dbReference>
<dbReference type="RefSeq" id="WP_013177596.1">
    <property type="nucleotide sequence ID" value="NC_014221.1"/>
</dbReference>
<dbReference type="InterPro" id="IPR051600">
    <property type="entry name" value="Beta-PGM-like"/>
</dbReference>
<evidence type="ECO:0000256" key="2">
    <source>
        <dbReference type="ARBA" id="ARBA00006171"/>
    </source>
</evidence>
<dbReference type="SUPFAM" id="SSF56784">
    <property type="entry name" value="HAD-like"/>
    <property type="match status" value="1"/>
</dbReference>
<dbReference type="eggNOG" id="COG0637">
    <property type="taxonomic scope" value="Bacteria"/>
</dbReference>
<evidence type="ECO:0000313" key="7">
    <source>
        <dbReference type="Proteomes" id="UP000000379"/>
    </source>
</evidence>
<evidence type="ECO:0000256" key="3">
    <source>
        <dbReference type="ARBA" id="ARBA00022723"/>
    </source>
</evidence>
<dbReference type="CDD" id="cd07505">
    <property type="entry name" value="HAD_BPGM-like"/>
    <property type="match status" value="1"/>
</dbReference>
<dbReference type="Gene3D" id="1.10.150.240">
    <property type="entry name" value="Putative phosphatase, domain 2"/>
    <property type="match status" value="1"/>
</dbReference>
<dbReference type="EMBL" id="CP002049">
    <property type="protein sequence ID" value="ADI14225.1"/>
    <property type="molecule type" value="Genomic_DNA"/>
</dbReference>
<dbReference type="OrthoDB" id="9797743at2"/>
<reference evidence="7" key="1">
    <citation type="submission" date="2010-05" db="EMBL/GenBank/DDBJ databases">
        <title>The complete genome of Truepera radiovictris DSM 17093.</title>
        <authorList>
            <consortium name="US DOE Joint Genome Institute (JGI-PGF)"/>
            <person name="Lucas S."/>
            <person name="Copeland A."/>
            <person name="Lapidus A."/>
            <person name="Glavina del Rio T."/>
            <person name="Dalin E."/>
            <person name="Tice H."/>
            <person name="Bruce D."/>
            <person name="Goodwin L."/>
            <person name="Pitluck S."/>
            <person name="Kyrpides N."/>
            <person name="Mavromatis K."/>
            <person name="Ovchinnikova G."/>
            <person name="Munk A.C."/>
            <person name="Detter J.C."/>
            <person name="Han C."/>
            <person name="Tapia R."/>
            <person name="Land M."/>
            <person name="Hauser L."/>
            <person name="Markowitz V."/>
            <person name="Cheng J.-F."/>
            <person name="Hugenholtz P."/>
            <person name="Woyke T."/>
            <person name="Wu D."/>
            <person name="Tindall B."/>
            <person name="Pomrenke H.G."/>
            <person name="Brambilla E."/>
            <person name="Klenk H.-P."/>
            <person name="Eisen J.A."/>
        </authorList>
    </citation>
    <scope>NUCLEOTIDE SEQUENCE [LARGE SCALE GENOMIC DNA]</scope>
    <source>
        <strain evidence="7">DSM 17093 / CIP 108686 / LMG 22925 / RQ-24</strain>
    </source>
</reference>
<dbReference type="InterPro" id="IPR023214">
    <property type="entry name" value="HAD_sf"/>
</dbReference>
<dbReference type="Gene3D" id="3.40.50.1000">
    <property type="entry name" value="HAD superfamily/HAD-like"/>
    <property type="match status" value="1"/>
</dbReference>
<name>D7CVJ7_TRURR</name>
<dbReference type="SFLD" id="SFLDS00003">
    <property type="entry name" value="Haloacid_Dehalogenase"/>
    <property type="match status" value="1"/>
</dbReference>
<dbReference type="InterPro" id="IPR036412">
    <property type="entry name" value="HAD-like_sf"/>
</dbReference>
<dbReference type="Proteomes" id="UP000000379">
    <property type="component" value="Chromosome"/>
</dbReference>
<protein>
    <submittedName>
        <fullName evidence="6">HAD-superfamily hydrolase, subfamily IA, variant 3</fullName>
    </submittedName>
</protein>
<keyword evidence="4" id="KW-0460">Magnesium</keyword>
<sequence>MDLRALIFDMDGTLIHTDDLHFDAYARVLADEGVVLEREFYNTQMSGRPNLDILRDLFPEHTDERRRELMHRKEAAFRASSGVWETLPGLSDVLAWAERQGLARGLVTSAPRENVAFLLQAVGLEGAFRPLVYADELPRGKPDPLPYLTVLDELGLYPEQALVFEDSLAGVASAVGAGISTVGVATTQDEGALAAAGATLVIRDFSEAALWEVLRAAERG</sequence>
<evidence type="ECO:0000256" key="4">
    <source>
        <dbReference type="ARBA" id="ARBA00022842"/>
    </source>
</evidence>
<dbReference type="PRINTS" id="PR00413">
    <property type="entry name" value="HADHALOGNASE"/>
</dbReference>